<dbReference type="GO" id="GO:0006782">
    <property type="term" value="P:protoporphyrinogen IX biosynthetic process"/>
    <property type="evidence" value="ECO:0007669"/>
    <property type="project" value="UniProtKB-UniRule"/>
</dbReference>
<comment type="caution">
    <text evidence="11">The sequence shown here is derived from an EMBL/GenBank/DDBJ whole genome shotgun (WGS) entry which is preliminary data.</text>
</comment>
<evidence type="ECO:0000256" key="4">
    <source>
        <dbReference type="ARBA" id="ARBA00023239"/>
    </source>
</evidence>
<evidence type="ECO:0000256" key="7">
    <source>
        <dbReference type="ARBA" id="ARBA00040167"/>
    </source>
</evidence>
<dbReference type="AlphaFoldDB" id="A0A5C7S748"/>
<evidence type="ECO:0000313" key="11">
    <source>
        <dbReference type="EMBL" id="TXH78481.1"/>
    </source>
</evidence>
<feature type="domain" description="Tetrapyrrole biosynthesis uroporphyrinogen III synthase" evidence="10">
    <location>
        <begin position="23"/>
        <end position="244"/>
    </location>
</feature>
<dbReference type="InterPro" id="IPR003754">
    <property type="entry name" value="4pyrrol_synth_uPrphyn_synth"/>
</dbReference>
<keyword evidence="5 9" id="KW-0627">Porphyrin biosynthesis</keyword>
<evidence type="ECO:0000259" key="10">
    <source>
        <dbReference type="Pfam" id="PF02602"/>
    </source>
</evidence>
<dbReference type="EMBL" id="SSFD01000388">
    <property type="protein sequence ID" value="TXH78481.1"/>
    <property type="molecule type" value="Genomic_DNA"/>
</dbReference>
<evidence type="ECO:0000256" key="8">
    <source>
        <dbReference type="ARBA" id="ARBA00048617"/>
    </source>
</evidence>
<evidence type="ECO:0000256" key="1">
    <source>
        <dbReference type="ARBA" id="ARBA00004772"/>
    </source>
</evidence>
<evidence type="ECO:0000256" key="6">
    <source>
        <dbReference type="ARBA" id="ARBA00037589"/>
    </source>
</evidence>
<dbReference type="Proteomes" id="UP000321192">
    <property type="component" value="Unassembled WGS sequence"/>
</dbReference>
<evidence type="ECO:0000313" key="12">
    <source>
        <dbReference type="Proteomes" id="UP000321192"/>
    </source>
</evidence>
<comment type="pathway">
    <text evidence="1 9">Porphyrin-containing compound metabolism; protoporphyrin-IX biosynthesis; coproporphyrinogen-III from 5-aminolevulinate: step 3/4.</text>
</comment>
<name>A0A5C7S748_THASP</name>
<evidence type="ECO:0000256" key="9">
    <source>
        <dbReference type="RuleBase" id="RU366031"/>
    </source>
</evidence>
<dbReference type="GO" id="GO:0004852">
    <property type="term" value="F:uroporphyrinogen-III synthase activity"/>
    <property type="evidence" value="ECO:0007669"/>
    <property type="project" value="UniProtKB-UniRule"/>
</dbReference>
<dbReference type="RefSeq" id="WP_276662552.1">
    <property type="nucleotide sequence ID" value="NZ_SSFD01000388.1"/>
</dbReference>
<dbReference type="SUPFAM" id="SSF69618">
    <property type="entry name" value="HemD-like"/>
    <property type="match status" value="1"/>
</dbReference>
<evidence type="ECO:0000256" key="2">
    <source>
        <dbReference type="ARBA" id="ARBA00008133"/>
    </source>
</evidence>
<reference evidence="11 12" key="1">
    <citation type="submission" date="2018-09" db="EMBL/GenBank/DDBJ databases">
        <title>Metagenome Assembled Genomes from an Advanced Water Purification Facility.</title>
        <authorList>
            <person name="Stamps B.W."/>
            <person name="Spear J.R."/>
        </authorList>
    </citation>
    <scope>NUCLEOTIDE SEQUENCE [LARGE SCALE GENOMIC DNA]</scope>
    <source>
        <strain evidence="11">Bin_27_1</strain>
    </source>
</reference>
<evidence type="ECO:0000256" key="3">
    <source>
        <dbReference type="ARBA" id="ARBA00013109"/>
    </source>
</evidence>
<accession>A0A5C7S748</accession>
<gene>
    <name evidence="11" type="ORF">E6Q80_22595</name>
</gene>
<comment type="function">
    <text evidence="6 9">Catalyzes cyclization of the linear tetrapyrrole, hydroxymethylbilane, to the macrocyclic uroporphyrinogen III.</text>
</comment>
<protein>
    <recommendedName>
        <fullName evidence="7 9">Uroporphyrinogen-III synthase</fullName>
        <ecNumber evidence="3 9">4.2.1.75</ecNumber>
    </recommendedName>
</protein>
<dbReference type="GO" id="GO:0006780">
    <property type="term" value="P:uroporphyrinogen III biosynthetic process"/>
    <property type="evidence" value="ECO:0007669"/>
    <property type="project" value="UniProtKB-UniRule"/>
</dbReference>
<dbReference type="CDD" id="cd06578">
    <property type="entry name" value="HemD"/>
    <property type="match status" value="1"/>
</dbReference>
<dbReference type="InterPro" id="IPR039793">
    <property type="entry name" value="UROS/Hem4"/>
</dbReference>
<comment type="similarity">
    <text evidence="2 9">Belongs to the uroporphyrinogen-III synthase family.</text>
</comment>
<sequence>MGEQPLAGRSIVITRPAGQADSLCAALAALGAEPLRFPLLTISPVSDTAPLEAVARRLGEFSLAFFVSPNAVNFGLDALLRVGPWPAGLAVSTVGKGSEAALAARGFPDVIAPSGGFDSESVLALPTFQSSAVAGQRVLILRGDGGRDLLGDTLRVRGAEVEYLTCYHRSGPTDDPVFLLDRARAGQLDALTLTSSEGLSYLQALPGGEALRGVPVFVPHPRIGERARAAGFATVITTAAGDSGLIEGLVTHFSTRNHNTYPG</sequence>
<keyword evidence="4 9" id="KW-0456">Lyase</keyword>
<dbReference type="EC" id="4.2.1.75" evidence="3 9"/>
<proteinExistence type="inferred from homology"/>
<dbReference type="PANTHER" id="PTHR38042:SF1">
    <property type="entry name" value="UROPORPHYRINOGEN-III SYNTHASE, CHLOROPLASTIC"/>
    <property type="match status" value="1"/>
</dbReference>
<dbReference type="UniPathway" id="UPA00251">
    <property type="reaction ID" value="UER00320"/>
</dbReference>
<organism evidence="11 12">
    <name type="scientific">Thauera aminoaromatica</name>
    <dbReference type="NCBI Taxonomy" id="164330"/>
    <lineage>
        <taxon>Bacteria</taxon>
        <taxon>Pseudomonadati</taxon>
        <taxon>Pseudomonadota</taxon>
        <taxon>Betaproteobacteria</taxon>
        <taxon>Rhodocyclales</taxon>
        <taxon>Zoogloeaceae</taxon>
        <taxon>Thauera</taxon>
    </lineage>
</organism>
<dbReference type="Gene3D" id="3.40.50.10090">
    <property type="match status" value="2"/>
</dbReference>
<dbReference type="InterPro" id="IPR036108">
    <property type="entry name" value="4pyrrol_syn_uPrphyn_synt_sf"/>
</dbReference>
<evidence type="ECO:0000256" key="5">
    <source>
        <dbReference type="ARBA" id="ARBA00023244"/>
    </source>
</evidence>
<dbReference type="PANTHER" id="PTHR38042">
    <property type="entry name" value="UROPORPHYRINOGEN-III SYNTHASE, CHLOROPLASTIC"/>
    <property type="match status" value="1"/>
</dbReference>
<dbReference type="Pfam" id="PF02602">
    <property type="entry name" value="HEM4"/>
    <property type="match status" value="1"/>
</dbReference>
<comment type="catalytic activity">
    <reaction evidence="8 9">
        <text>hydroxymethylbilane = uroporphyrinogen III + H2O</text>
        <dbReference type="Rhea" id="RHEA:18965"/>
        <dbReference type="ChEBI" id="CHEBI:15377"/>
        <dbReference type="ChEBI" id="CHEBI:57308"/>
        <dbReference type="ChEBI" id="CHEBI:57845"/>
        <dbReference type="EC" id="4.2.1.75"/>
    </reaction>
</comment>